<dbReference type="CDD" id="cd00158">
    <property type="entry name" value="RHOD"/>
    <property type="match status" value="1"/>
</dbReference>
<dbReference type="InterPro" id="IPR001763">
    <property type="entry name" value="Rhodanese-like_dom"/>
</dbReference>
<name>X1AYB8_9ZZZZ</name>
<evidence type="ECO:0000313" key="2">
    <source>
        <dbReference type="EMBL" id="GAG87770.1"/>
    </source>
</evidence>
<dbReference type="PROSITE" id="PS50206">
    <property type="entry name" value="RHODANESE_3"/>
    <property type="match status" value="1"/>
</dbReference>
<reference evidence="2" key="1">
    <citation type="journal article" date="2014" name="Front. Microbiol.">
        <title>High frequency of phylogenetically diverse reductive dehalogenase-homologous genes in deep subseafloor sedimentary metagenomes.</title>
        <authorList>
            <person name="Kawai M."/>
            <person name="Futagami T."/>
            <person name="Toyoda A."/>
            <person name="Takaki Y."/>
            <person name="Nishi S."/>
            <person name="Hori S."/>
            <person name="Arai W."/>
            <person name="Tsubouchi T."/>
            <person name="Morono Y."/>
            <person name="Uchiyama I."/>
            <person name="Ito T."/>
            <person name="Fujiyama A."/>
            <person name="Inagaki F."/>
            <person name="Takami H."/>
        </authorList>
    </citation>
    <scope>NUCLEOTIDE SEQUENCE</scope>
    <source>
        <strain evidence="2">Expedition CK06-06</strain>
    </source>
</reference>
<comment type="caution">
    <text evidence="2">The sequence shown here is derived from an EMBL/GenBank/DDBJ whole genome shotgun (WGS) entry which is preliminary data.</text>
</comment>
<dbReference type="AlphaFoldDB" id="X1AYB8"/>
<dbReference type="InterPro" id="IPR036873">
    <property type="entry name" value="Rhodanese-like_dom_sf"/>
</dbReference>
<gene>
    <name evidence="2" type="ORF">S01H4_30419</name>
</gene>
<protein>
    <recommendedName>
        <fullName evidence="1">Rhodanese domain-containing protein</fullName>
    </recommendedName>
</protein>
<dbReference type="Pfam" id="PF00581">
    <property type="entry name" value="Rhodanese"/>
    <property type="match status" value="1"/>
</dbReference>
<accession>X1AYB8</accession>
<dbReference type="EMBL" id="BART01015698">
    <property type="protein sequence ID" value="GAG87770.1"/>
    <property type="molecule type" value="Genomic_DNA"/>
</dbReference>
<feature type="domain" description="Rhodanese" evidence="1">
    <location>
        <begin position="48"/>
        <end position="128"/>
    </location>
</feature>
<proteinExistence type="predicted"/>
<dbReference type="SUPFAM" id="SSF52821">
    <property type="entry name" value="Rhodanese/Cell cycle control phosphatase"/>
    <property type="match status" value="1"/>
</dbReference>
<evidence type="ECO:0000259" key="1">
    <source>
        <dbReference type="PROSITE" id="PS50206"/>
    </source>
</evidence>
<organism evidence="2">
    <name type="scientific">marine sediment metagenome</name>
    <dbReference type="NCBI Taxonomy" id="412755"/>
    <lineage>
        <taxon>unclassified sequences</taxon>
        <taxon>metagenomes</taxon>
        <taxon>ecological metagenomes</taxon>
    </lineage>
</organism>
<dbReference type="Gene3D" id="3.40.250.10">
    <property type="entry name" value="Rhodanese-like domain"/>
    <property type="match status" value="1"/>
</dbReference>
<sequence length="144" mass="16242">MLNTGKLDAKEILKVRLEKAFATPYKEYIIKSADVFETPNNYYVINYWDQDKYNSGHIPGAVDYEPYSSLSSTTDLYSLPTDKKIAIYCSTGQSAAYVVAYLNLLGYEVGNIAYGANSFMNKVLKEKELGAFSKKEINMFPVIE</sequence>